<comment type="caution">
    <text evidence="2">The sequence shown here is derived from an EMBL/GenBank/DDBJ whole genome shotgun (WGS) entry which is preliminary data.</text>
</comment>
<dbReference type="InterPro" id="IPR012337">
    <property type="entry name" value="RNaseH-like_sf"/>
</dbReference>
<organism evidence="2 3">
    <name type="scientific">Okeania hirsuta</name>
    <dbReference type="NCBI Taxonomy" id="1458930"/>
    <lineage>
        <taxon>Bacteria</taxon>
        <taxon>Bacillati</taxon>
        <taxon>Cyanobacteriota</taxon>
        <taxon>Cyanophyceae</taxon>
        <taxon>Oscillatoriophycideae</taxon>
        <taxon>Oscillatoriales</taxon>
        <taxon>Microcoleaceae</taxon>
        <taxon>Okeania</taxon>
    </lineage>
</organism>
<dbReference type="GO" id="GO:0003676">
    <property type="term" value="F:nucleic acid binding"/>
    <property type="evidence" value="ECO:0007669"/>
    <property type="project" value="InterPro"/>
</dbReference>
<proteinExistence type="predicted"/>
<dbReference type="InterPro" id="IPR038717">
    <property type="entry name" value="Tc1-like_DDE_dom"/>
</dbReference>
<dbReference type="Gene3D" id="3.30.420.10">
    <property type="entry name" value="Ribonuclease H-like superfamily/Ribonuclease H"/>
    <property type="match status" value="1"/>
</dbReference>
<dbReference type="InterPro" id="IPR036397">
    <property type="entry name" value="RNaseH_sf"/>
</dbReference>
<dbReference type="EMBL" id="RCBY01000295">
    <property type="protein sequence ID" value="RQH25847.1"/>
    <property type="molecule type" value="Genomic_DNA"/>
</dbReference>
<gene>
    <name evidence="2" type="ORF">D5R40_29050</name>
</gene>
<dbReference type="Pfam" id="PF13358">
    <property type="entry name" value="DDE_3"/>
    <property type="match status" value="1"/>
</dbReference>
<dbReference type="OrthoDB" id="467852at2"/>
<dbReference type="Proteomes" id="UP000269154">
    <property type="component" value="Unassembled WGS sequence"/>
</dbReference>
<dbReference type="SUPFAM" id="SSF53098">
    <property type="entry name" value="Ribonuclease H-like"/>
    <property type="match status" value="1"/>
</dbReference>
<evidence type="ECO:0000259" key="1">
    <source>
        <dbReference type="Pfam" id="PF13358"/>
    </source>
</evidence>
<name>A0A3N6NEM4_9CYAN</name>
<sequence>MGTGRINCAGDPVPHESRLGLITLWARKLTSRGVQPVAIEQWCFDYLWLYGLVEPETGESFFAEFSHVDGVCFQQYLKWFAQNYPAELHIIQLDNGRLHTWSKLEIPENVILLFKPPYSPRVNPIEKLCKKIKKQLKWELFENLDSLRNLISQVLQ</sequence>
<dbReference type="AlphaFoldDB" id="A0A3N6NEM4"/>
<evidence type="ECO:0000313" key="2">
    <source>
        <dbReference type="EMBL" id="RQH25847.1"/>
    </source>
</evidence>
<reference evidence="2 3" key="1">
    <citation type="journal article" date="2018" name="ACS Chem. Biol.">
        <title>Ketoreductase domain dysfunction expands chemodiversity: malyngamide biosynthesis in the cyanobacterium Okeania hirsuta.</title>
        <authorList>
            <person name="Moss N.A."/>
            <person name="Leao T."/>
            <person name="Rankin M."/>
            <person name="McCullough T.M."/>
            <person name="Qu P."/>
            <person name="Korobeynikov A."/>
            <person name="Smith J.L."/>
            <person name="Gerwick L."/>
            <person name="Gerwick W.H."/>
        </authorList>
    </citation>
    <scope>NUCLEOTIDE SEQUENCE [LARGE SCALE GENOMIC DNA]</scope>
    <source>
        <strain evidence="2 3">PAB10Feb10-1</strain>
    </source>
</reference>
<dbReference type="RefSeq" id="WP_124146671.1">
    <property type="nucleotide sequence ID" value="NZ_CAWOKI010000186.1"/>
</dbReference>
<keyword evidence="3" id="KW-1185">Reference proteome</keyword>
<accession>A0A3N6NEM4</accession>
<protein>
    <recommendedName>
        <fullName evidence="1">Tc1-like transposase DDE domain-containing protein</fullName>
    </recommendedName>
</protein>
<feature type="domain" description="Tc1-like transposase DDE" evidence="1">
    <location>
        <begin position="16"/>
        <end position="148"/>
    </location>
</feature>
<evidence type="ECO:0000313" key="3">
    <source>
        <dbReference type="Proteomes" id="UP000269154"/>
    </source>
</evidence>